<evidence type="ECO:0000256" key="3">
    <source>
        <dbReference type="ARBA" id="ARBA00022827"/>
    </source>
</evidence>
<dbReference type="PANTHER" id="PTHR43557">
    <property type="entry name" value="APOPTOSIS-INDUCING FACTOR 1"/>
    <property type="match status" value="1"/>
</dbReference>
<dbReference type="PRINTS" id="PR00469">
    <property type="entry name" value="PNDRDTASEII"/>
</dbReference>
<evidence type="ECO:0000256" key="4">
    <source>
        <dbReference type="ARBA" id="ARBA00023002"/>
    </source>
</evidence>
<dbReference type="RefSeq" id="WP_197684044.1">
    <property type="nucleotide sequence ID" value="NZ_JOEF01000008.1"/>
</dbReference>
<dbReference type="PRINTS" id="PR00368">
    <property type="entry name" value="FADPNR"/>
</dbReference>
<evidence type="ECO:0000256" key="2">
    <source>
        <dbReference type="ARBA" id="ARBA00022630"/>
    </source>
</evidence>
<sequence>MDRIVVVGAGPAGMSAAQELRAGGHTGEIVVVGAEPHRPYRRPPLSKEFLLGEHARAPLLHDDLRLTWLRGRTATGLDLRARQVLLDDRRLIDFDGLVIATGVRPRRLPHITPALVLRTLDDARALRARLASRPRVVVVGAGFLGGEIAATARELGLSVSIVDRSVVPLHRALGPVVGQLMAELHREHGVRLHPGRTVEAVNSTGTVRLDDGTVLEADLLITALGSRPETEWVRGSGLDVDNGVLVDDDGLAAPGVIAAGDVARWPQPLLDGQPRRVEHHVTAVEQAARAARALLGLPCGPAPIPSFWSHLYGRRLQAVGHTGAAYESQLVATAPGGRFLAEYRSRGRLVGAVAVGMSRDLAALRRELV</sequence>
<dbReference type="GO" id="GO:0016651">
    <property type="term" value="F:oxidoreductase activity, acting on NAD(P)H"/>
    <property type="evidence" value="ECO:0007669"/>
    <property type="project" value="TreeGrafter"/>
</dbReference>
<dbReference type="SUPFAM" id="SSF51905">
    <property type="entry name" value="FAD/NAD(P)-binding domain"/>
    <property type="match status" value="1"/>
</dbReference>
<dbReference type="GO" id="GO:0005737">
    <property type="term" value="C:cytoplasm"/>
    <property type="evidence" value="ECO:0007669"/>
    <property type="project" value="TreeGrafter"/>
</dbReference>
<dbReference type="Gene3D" id="3.30.390.30">
    <property type="match status" value="1"/>
</dbReference>
<feature type="domain" description="Reductase C-terminal" evidence="6">
    <location>
        <begin position="307"/>
        <end position="366"/>
    </location>
</feature>
<dbReference type="InterPro" id="IPR023753">
    <property type="entry name" value="FAD/NAD-binding_dom"/>
</dbReference>
<gene>
    <name evidence="7" type="ORF">SAMN04489726_3581</name>
</gene>
<evidence type="ECO:0000256" key="1">
    <source>
        <dbReference type="ARBA" id="ARBA00001974"/>
    </source>
</evidence>
<evidence type="ECO:0000313" key="7">
    <source>
        <dbReference type="EMBL" id="SDM83219.1"/>
    </source>
</evidence>
<keyword evidence="8" id="KW-1185">Reference proteome</keyword>
<reference evidence="7 8" key="1">
    <citation type="submission" date="2016-10" db="EMBL/GenBank/DDBJ databases">
        <authorList>
            <person name="de Groot N.N."/>
        </authorList>
    </citation>
    <scope>NUCLEOTIDE SEQUENCE [LARGE SCALE GENOMIC DNA]</scope>
    <source>
        <strain evidence="7 8">DSM 44149</strain>
    </source>
</reference>
<protein>
    <submittedName>
        <fullName evidence="7">Reductase C-terminal</fullName>
    </submittedName>
</protein>
<dbReference type="eggNOG" id="COG0446">
    <property type="taxonomic scope" value="Bacteria"/>
</dbReference>
<dbReference type="Proteomes" id="UP000183376">
    <property type="component" value="Chromosome I"/>
</dbReference>
<dbReference type="AlphaFoldDB" id="A0A1G9WFF6"/>
<feature type="domain" description="FAD/NAD(P)-binding" evidence="5">
    <location>
        <begin position="3"/>
        <end position="287"/>
    </location>
</feature>
<dbReference type="Gene3D" id="3.50.50.60">
    <property type="entry name" value="FAD/NAD(P)-binding domain"/>
    <property type="match status" value="2"/>
</dbReference>
<comment type="cofactor">
    <cofactor evidence="1">
        <name>FAD</name>
        <dbReference type="ChEBI" id="CHEBI:57692"/>
    </cofactor>
</comment>
<dbReference type="EMBL" id="LT629701">
    <property type="protein sequence ID" value="SDM83219.1"/>
    <property type="molecule type" value="Genomic_DNA"/>
</dbReference>
<keyword evidence="3" id="KW-0274">FAD</keyword>
<dbReference type="InterPro" id="IPR016156">
    <property type="entry name" value="FAD/NAD-linked_Rdtase_dimer_sf"/>
</dbReference>
<organism evidence="7 8">
    <name type="scientific">Allokutzneria albata</name>
    <name type="common">Kibdelosporangium albatum</name>
    <dbReference type="NCBI Taxonomy" id="211114"/>
    <lineage>
        <taxon>Bacteria</taxon>
        <taxon>Bacillati</taxon>
        <taxon>Actinomycetota</taxon>
        <taxon>Actinomycetes</taxon>
        <taxon>Pseudonocardiales</taxon>
        <taxon>Pseudonocardiaceae</taxon>
        <taxon>Allokutzneria</taxon>
    </lineage>
</organism>
<accession>A0A1G9WFF6</accession>
<dbReference type="SUPFAM" id="SSF55424">
    <property type="entry name" value="FAD/NAD-linked reductases, dimerisation (C-terminal) domain"/>
    <property type="match status" value="1"/>
</dbReference>
<evidence type="ECO:0000259" key="5">
    <source>
        <dbReference type="Pfam" id="PF07992"/>
    </source>
</evidence>
<proteinExistence type="predicted"/>
<evidence type="ECO:0000259" key="6">
    <source>
        <dbReference type="Pfam" id="PF14759"/>
    </source>
</evidence>
<name>A0A1G9WFF6_ALLAB</name>
<dbReference type="PANTHER" id="PTHR43557:SF2">
    <property type="entry name" value="RIESKE DOMAIN-CONTAINING PROTEIN-RELATED"/>
    <property type="match status" value="1"/>
</dbReference>
<dbReference type="STRING" id="211114.SAMN04489726_3581"/>
<dbReference type="Pfam" id="PF07992">
    <property type="entry name" value="Pyr_redox_2"/>
    <property type="match status" value="1"/>
</dbReference>
<dbReference type="Pfam" id="PF14759">
    <property type="entry name" value="Reductase_C"/>
    <property type="match status" value="1"/>
</dbReference>
<evidence type="ECO:0000313" key="8">
    <source>
        <dbReference type="Proteomes" id="UP000183376"/>
    </source>
</evidence>
<keyword evidence="4" id="KW-0560">Oxidoreductase</keyword>
<dbReference type="InterPro" id="IPR050446">
    <property type="entry name" value="FAD-oxidoreductase/Apoptosis"/>
</dbReference>
<dbReference type="InterPro" id="IPR028202">
    <property type="entry name" value="Reductase_C"/>
</dbReference>
<keyword evidence="2" id="KW-0285">Flavoprotein</keyword>
<dbReference type="InterPro" id="IPR036188">
    <property type="entry name" value="FAD/NAD-bd_sf"/>
</dbReference>